<keyword evidence="5 6" id="KW-0234">DNA repair</keyword>
<dbReference type="InterPro" id="IPR012340">
    <property type="entry name" value="NA-bd_OB-fold"/>
</dbReference>
<evidence type="ECO:0000256" key="6">
    <source>
        <dbReference type="HAMAP-Rule" id="MF_00031"/>
    </source>
</evidence>
<dbReference type="InterPro" id="IPR011114">
    <property type="entry name" value="RuvA_C"/>
</dbReference>
<dbReference type="SMART" id="SM00278">
    <property type="entry name" value="HhH1"/>
    <property type="match status" value="2"/>
</dbReference>
<dbReference type="SUPFAM" id="SSF46929">
    <property type="entry name" value="DNA helicase RuvA subunit, C-terminal domain"/>
    <property type="match status" value="1"/>
</dbReference>
<dbReference type="Pfam" id="PF01330">
    <property type="entry name" value="RuvA_N"/>
    <property type="match status" value="1"/>
</dbReference>
<dbReference type="Pfam" id="PF07499">
    <property type="entry name" value="RuvA_C"/>
    <property type="match status" value="1"/>
</dbReference>
<evidence type="ECO:0000256" key="2">
    <source>
        <dbReference type="ARBA" id="ARBA00022763"/>
    </source>
</evidence>
<keyword evidence="8" id="KW-0378">Hydrolase</keyword>
<dbReference type="InterPro" id="IPR010994">
    <property type="entry name" value="RuvA_2-like"/>
</dbReference>
<keyword evidence="1 6" id="KW-0963">Cytoplasm</keyword>
<keyword evidence="3 6" id="KW-0238">DNA-binding</keyword>
<feature type="region of interest" description="Domain III" evidence="6">
    <location>
        <begin position="144"/>
        <end position="192"/>
    </location>
</feature>
<protein>
    <recommendedName>
        <fullName evidence="6">Holliday junction branch migration complex subunit RuvA</fullName>
    </recommendedName>
</protein>
<dbReference type="InterPro" id="IPR000085">
    <property type="entry name" value="RuvA"/>
</dbReference>
<dbReference type="AlphaFoldDB" id="A0A1G1ZHN7"/>
<evidence type="ECO:0000256" key="3">
    <source>
        <dbReference type="ARBA" id="ARBA00023125"/>
    </source>
</evidence>
<comment type="caution">
    <text evidence="8">The sequence shown here is derived from an EMBL/GenBank/DDBJ whole genome shotgun (WGS) entry which is preliminary data.</text>
</comment>
<organism evidence="8 9">
    <name type="scientific">Candidatus Harrisonbacteria bacterium RIFCSPHIGHO2_02_FULL_42_16</name>
    <dbReference type="NCBI Taxonomy" id="1798404"/>
    <lineage>
        <taxon>Bacteria</taxon>
        <taxon>Candidatus Harrisoniibacteriota</taxon>
    </lineage>
</organism>
<dbReference type="GO" id="GO:0005737">
    <property type="term" value="C:cytoplasm"/>
    <property type="evidence" value="ECO:0007669"/>
    <property type="project" value="UniProtKB-SubCell"/>
</dbReference>
<comment type="caution">
    <text evidence="6">Lacks conserved residue(s) required for the propagation of feature annotation.</text>
</comment>
<evidence type="ECO:0000313" key="9">
    <source>
        <dbReference type="Proteomes" id="UP000177960"/>
    </source>
</evidence>
<dbReference type="InterPro" id="IPR036267">
    <property type="entry name" value="RuvA_C_sf"/>
</dbReference>
<reference evidence="8 9" key="1">
    <citation type="journal article" date="2016" name="Nat. Commun.">
        <title>Thousands of microbial genomes shed light on interconnected biogeochemical processes in an aquifer system.</title>
        <authorList>
            <person name="Anantharaman K."/>
            <person name="Brown C.T."/>
            <person name="Hug L.A."/>
            <person name="Sharon I."/>
            <person name="Castelle C.J."/>
            <person name="Probst A.J."/>
            <person name="Thomas B.C."/>
            <person name="Singh A."/>
            <person name="Wilkins M.J."/>
            <person name="Karaoz U."/>
            <person name="Brodie E.L."/>
            <person name="Williams K.H."/>
            <person name="Hubbard S.S."/>
            <person name="Banfield J.F."/>
        </authorList>
    </citation>
    <scope>NUCLEOTIDE SEQUENCE [LARGE SCALE GENOMIC DNA]</scope>
</reference>
<evidence type="ECO:0000256" key="4">
    <source>
        <dbReference type="ARBA" id="ARBA00023172"/>
    </source>
</evidence>
<name>A0A1G1ZHN7_9BACT</name>
<dbReference type="GO" id="GO:0048476">
    <property type="term" value="C:Holliday junction resolvase complex"/>
    <property type="evidence" value="ECO:0007669"/>
    <property type="project" value="UniProtKB-UniRule"/>
</dbReference>
<dbReference type="NCBIfam" id="TIGR00084">
    <property type="entry name" value="ruvA"/>
    <property type="match status" value="1"/>
</dbReference>
<dbReference type="GO" id="GO:0000400">
    <property type="term" value="F:four-way junction DNA binding"/>
    <property type="evidence" value="ECO:0007669"/>
    <property type="project" value="UniProtKB-UniRule"/>
</dbReference>
<comment type="subunit">
    <text evidence="6">Homotetramer. Forms an RuvA(8)-RuvB(12)-Holliday junction (HJ) complex. HJ DNA is sandwiched between 2 RuvA tetramers; dsDNA enters through RuvA and exits via RuvB. An RuvB hexamer assembles on each DNA strand where it exits the tetramer. Each RuvB hexamer is contacted by two RuvA subunits (via domain III) on 2 adjacent RuvB subunits; this complex drives branch migration. In the full resolvosome a probable DNA-RuvA(4)-RuvB(12)-RuvC(2) complex forms which resolves the HJ.</text>
</comment>
<proteinExistence type="inferred from homology"/>
<comment type="function">
    <text evidence="6">The RuvA-RuvB-RuvC complex processes Holliday junction (HJ) DNA during genetic recombination and DNA repair, while the RuvA-RuvB complex plays an important role in the rescue of blocked DNA replication forks via replication fork reversal (RFR). RuvA specifically binds to HJ cruciform DNA, conferring on it an open structure. The RuvB hexamer acts as an ATP-dependent pump, pulling dsDNA into and through the RuvAB complex. HJ branch migration allows RuvC to scan DNA until it finds its consensus sequence, where it cleaves and resolves the cruciform DNA.</text>
</comment>
<gene>
    <name evidence="6" type="primary">ruvA</name>
    <name evidence="8" type="ORF">A3B92_01055</name>
</gene>
<dbReference type="SUPFAM" id="SSF50249">
    <property type="entry name" value="Nucleic acid-binding proteins"/>
    <property type="match status" value="1"/>
</dbReference>
<dbReference type="Pfam" id="PF14520">
    <property type="entry name" value="HHH_5"/>
    <property type="match status" value="1"/>
</dbReference>
<dbReference type="GO" id="GO:0009378">
    <property type="term" value="F:four-way junction helicase activity"/>
    <property type="evidence" value="ECO:0007669"/>
    <property type="project" value="InterPro"/>
</dbReference>
<dbReference type="Gene3D" id="1.10.8.10">
    <property type="entry name" value="DNA helicase RuvA subunit, C-terminal domain"/>
    <property type="match status" value="1"/>
</dbReference>
<comment type="domain">
    <text evidence="6">Has three domains with a flexible linker between the domains II and III and assumes an 'L' shape. Domain III is highly mobile and contacts RuvB.</text>
</comment>
<keyword evidence="8" id="KW-0067">ATP-binding</keyword>
<dbReference type="STRING" id="1798404.A3B92_01055"/>
<evidence type="ECO:0000313" key="8">
    <source>
        <dbReference type="EMBL" id="OGY64118.1"/>
    </source>
</evidence>
<accession>A0A1G1ZHN7</accession>
<dbReference type="Gene3D" id="2.40.50.140">
    <property type="entry name" value="Nucleic acid-binding proteins"/>
    <property type="match status" value="1"/>
</dbReference>
<dbReference type="CDD" id="cd14332">
    <property type="entry name" value="UBA_RuvA_C"/>
    <property type="match status" value="1"/>
</dbReference>
<dbReference type="Gene3D" id="1.10.150.20">
    <property type="entry name" value="5' to 3' exonuclease, C-terminal subdomain"/>
    <property type="match status" value="1"/>
</dbReference>
<keyword evidence="4 6" id="KW-0233">DNA recombination</keyword>
<dbReference type="GO" id="GO:0006310">
    <property type="term" value="P:DNA recombination"/>
    <property type="evidence" value="ECO:0007669"/>
    <property type="project" value="UniProtKB-UniRule"/>
</dbReference>
<feature type="domain" description="Helix-hairpin-helix DNA-binding motif class 1" evidence="7">
    <location>
        <begin position="108"/>
        <end position="127"/>
    </location>
</feature>
<dbReference type="GO" id="GO:0006281">
    <property type="term" value="P:DNA repair"/>
    <property type="evidence" value="ECO:0007669"/>
    <property type="project" value="UniProtKB-UniRule"/>
</dbReference>
<keyword evidence="2 6" id="KW-0227">DNA damage</keyword>
<evidence type="ECO:0000259" key="7">
    <source>
        <dbReference type="SMART" id="SM00278"/>
    </source>
</evidence>
<dbReference type="GO" id="GO:0009379">
    <property type="term" value="C:Holliday junction helicase complex"/>
    <property type="evidence" value="ECO:0007669"/>
    <property type="project" value="InterPro"/>
</dbReference>
<keyword evidence="8" id="KW-0547">Nucleotide-binding</keyword>
<dbReference type="HAMAP" id="MF_00031">
    <property type="entry name" value="DNA_HJ_migration_RuvA"/>
    <property type="match status" value="1"/>
</dbReference>
<feature type="region of interest" description="Domain I" evidence="6">
    <location>
        <begin position="1"/>
        <end position="64"/>
    </location>
</feature>
<comment type="subcellular location">
    <subcellularLocation>
        <location evidence="6">Cytoplasm</location>
    </subcellularLocation>
</comment>
<sequence>MIYSVKGLLRLKKPSFFVVEVGGLAFKINSSANALKSLPREGEIVNVFTYLHVREDALELYGFLDEAELNLFLLLIGISGIGPKSALSILGIDKIEKLKSAIIEGRPELLTKASGIGKKTADRIILELRTKLKQEGAGRIVGLMESDQDIIEALCNLGYARNQAREALSKIDSQITAVDERIKLTLKLLKKN</sequence>
<keyword evidence="8" id="KW-0347">Helicase</keyword>
<comment type="similarity">
    <text evidence="6">Belongs to the RuvA family.</text>
</comment>
<evidence type="ECO:0000256" key="1">
    <source>
        <dbReference type="ARBA" id="ARBA00022490"/>
    </source>
</evidence>
<dbReference type="Proteomes" id="UP000177960">
    <property type="component" value="Unassembled WGS sequence"/>
</dbReference>
<evidence type="ECO:0000256" key="5">
    <source>
        <dbReference type="ARBA" id="ARBA00023204"/>
    </source>
</evidence>
<dbReference type="SUPFAM" id="SSF47781">
    <property type="entry name" value="RuvA domain 2-like"/>
    <property type="match status" value="1"/>
</dbReference>
<feature type="domain" description="Helix-hairpin-helix DNA-binding motif class 1" evidence="7">
    <location>
        <begin position="73"/>
        <end position="92"/>
    </location>
</feature>
<dbReference type="InterPro" id="IPR013849">
    <property type="entry name" value="DNA_helicase_Holl-junc_RuvA_I"/>
</dbReference>
<dbReference type="EMBL" id="MHJG01000009">
    <property type="protein sequence ID" value="OGY64118.1"/>
    <property type="molecule type" value="Genomic_DNA"/>
</dbReference>
<dbReference type="InterPro" id="IPR003583">
    <property type="entry name" value="Hlx-hairpin-Hlx_DNA-bd_motif"/>
</dbReference>
<dbReference type="GO" id="GO:0005524">
    <property type="term" value="F:ATP binding"/>
    <property type="evidence" value="ECO:0007669"/>
    <property type="project" value="InterPro"/>
</dbReference>